<evidence type="ECO:0000313" key="15">
    <source>
        <dbReference type="EMBL" id="QOY91622.1"/>
    </source>
</evidence>
<dbReference type="NCBIfam" id="TIGR01143">
    <property type="entry name" value="murF"/>
    <property type="match status" value="1"/>
</dbReference>
<dbReference type="Proteomes" id="UP000593892">
    <property type="component" value="Chromosome"/>
</dbReference>
<evidence type="ECO:0000256" key="10">
    <source>
        <dbReference type="HAMAP-Rule" id="MF_02019"/>
    </source>
</evidence>
<dbReference type="InterPro" id="IPR051046">
    <property type="entry name" value="MurCDEF_CellWall_CoF430Synth"/>
</dbReference>
<evidence type="ECO:0000256" key="3">
    <source>
        <dbReference type="ARBA" id="ARBA00022618"/>
    </source>
</evidence>
<dbReference type="SUPFAM" id="SSF63418">
    <property type="entry name" value="MurE/MurF N-terminal domain"/>
    <property type="match status" value="1"/>
</dbReference>
<dbReference type="RefSeq" id="WP_194453276.1">
    <property type="nucleotide sequence ID" value="NZ_CP063849.1"/>
</dbReference>
<dbReference type="AlphaFoldDB" id="A0A7S7NXJ1"/>
<evidence type="ECO:0000256" key="11">
    <source>
        <dbReference type="RuleBase" id="RU004136"/>
    </source>
</evidence>
<feature type="binding site" evidence="10">
    <location>
        <begin position="93"/>
        <end position="99"/>
    </location>
    <ligand>
        <name>ATP</name>
        <dbReference type="ChEBI" id="CHEBI:30616"/>
    </ligand>
</feature>
<dbReference type="InterPro" id="IPR035911">
    <property type="entry name" value="MurE/MurF_N"/>
</dbReference>
<dbReference type="Pfam" id="PF02875">
    <property type="entry name" value="Mur_ligase_C"/>
    <property type="match status" value="1"/>
</dbReference>
<keyword evidence="7 10" id="KW-0573">Peptidoglycan synthesis</keyword>
<keyword evidence="2 10" id="KW-0436">Ligase</keyword>
<feature type="domain" description="Mur ligase N-terminal catalytic" evidence="12">
    <location>
        <begin position="11"/>
        <end position="55"/>
    </location>
</feature>
<keyword evidence="16" id="KW-1185">Reference proteome</keyword>
<gene>
    <name evidence="10 15" type="primary">murF</name>
    <name evidence="15" type="ORF">IRI77_17255</name>
</gene>
<dbReference type="EMBL" id="CP063849">
    <property type="protein sequence ID" value="QOY91622.1"/>
    <property type="molecule type" value="Genomic_DNA"/>
</dbReference>
<evidence type="ECO:0000256" key="8">
    <source>
        <dbReference type="ARBA" id="ARBA00023306"/>
    </source>
</evidence>
<comment type="pathway">
    <text evidence="10 11">Cell wall biogenesis; peptidoglycan biosynthesis.</text>
</comment>
<dbReference type="GO" id="GO:0047480">
    <property type="term" value="F:UDP-N-acetylmuramoyl-tripeptide-D-alanyl-D-alanine ligase activity"/>
    <property type="evidence" value="ECO:0007669"/>
    <property type="project" value="UniProtKB-UniRule"/>
</dbReference>
<dbReference type="InterPro" id="IPR004101">
    <property type="entry name" value="Mur_ligase_C"/>
</dbReference>
<feature type="domain" description="Mur ligase C-terminal" evidence="13">
    <location>
        <begin position="302"/>
        <end position="426"/>
    </location>
</feature>
<keyword evidence="9 10" id="KW-0961">Cell wall biogenesis/degradation</keyword>
<dbReference type="Pfam" id="PF01225">
    <property type="entry name" value="Mur_ligase"/>
    <property type="match status" value="1"/>
</dbReference>
<dbReference type="InterPro" id="IPR013221">
    <property type="entry name" value="Mur_ligase_cen"/>
</dbReference>
<dbReference type="KEGG" id="pfer:IRI77_17255"/>
<name>A0A7S7NXJ1_PALFE</name>
<accession>A0A7S7NXJ1</accession>
<proteinExistence type="inferred from homology"/>
<evidence type="ECO:0000256" key="4">
    <source>
        <dbReference type="ARBA" id="ARBA00022741"/>
    </source>
</evidence>
<dbReference type="PANTHER" id="PTHR43024">
    <property type="entry name" value="UDP-N-ACETYLMURAMOYL-TRIPEPTIDE--D-ALANYL-D-ALANINE LIGASE"/>
    <property type="match status" value="1"/>
</dbReference>
<evidence type="ECO:0000256" key="2">
    <source>
        <dbReference type="ARBA" id="ARBA00022598"/>
    </source>
</evidence>
<comment type="subcellular location">
    <subcellularLocation>
        <location evidence="10 11">Cytoplasm</location>
    </subcellularLocation>
</comment>
<dbReference type="InterPro" id="IPR036615">
    <property type="entry name" value="Mur_ligase_C_dom_sf"/>
</dbReference>
<dbReference type="InterPro" id="IPR036565">
    <property type="entry name" value="Mur-like_cat_sf"/>
</dbReference>
<keyword evidence="4 10" id="KW-0547">Nucleotide-binding</keyword>
<keyword evidence="3 10" id="KW-0132">Cell division</keyword>
<dbReference type="UniPathway" id="UPA00219"/>
<dbReference type="Gene3D" id="3.90.190.20">
    <property type="entry name" value="Mur ligase, C-terminal domain"/>
    <property type="match status" value="1"/>
</dbReference>
<comment type="function">
    <text evidence="10 11">Involved in cell wall formation. Catalyzes the final step in the synthesis of UDP-N-acetylmuramoyl-pentapeptide, the precursor of murein.</text>
</comment>
<sequence>MNLLVAGAHCTSVSTDTRAIEPGALFVALQGPNHDGHDHVLTAFERGAAAAVVERFIEGGGPQLVVSDSLAWLQQTAATERERWGGVVVAITGSAGKTTTKDATAAVVSTLYRVGKTAGNYNNHIGLPLSILNLAGDTEVAVLEIGMNHAGEIAELARIAKPDIAVVINVGSAHIENLGSIEQIALAKRELIESLGPDGIAVLNGDDERVRAFAAQHPGRTIFYGTSEFSSIEAAHVRASNLEFLPEGSKFDVADVGSFFCPLPARGGLMAALAALAAAKALKMDLTGLKDAIASLQAPKMRLARIESRGMVIWDDCYNSNPEAAKMMLDLLADTPAKRRIAVLGEMLELGRWSEDLHREVGTYAARRGISVLVGIRGAARHLVDAGLDAGLAPGAAHFFPEPSAAGRFVKTLAESGDALLFKGSRGTRVELALQEFLN</sequence>
<dbReference type="GO" id="GO:0051301">
    <property type="term" value="P:cell division"/>
    <property type="evidence" value="ECO:0007669"/>
    <property type="project" value="UniProtKB-KW"/>
</dbReference>
<keyword evidence="5 10" id="KW-0067">ATP-binding</keyword>
<evidence type="ECO:0000256" key="5">
    <source>
        <dbReference type="ARBA" id="ARBA00022840"/>
    </source>
</evidence>
<evidence type="ECO:0000259" key="13">
    <source>
        <dbReference type="Pfam" id="PF02875"/>
    </source>
</evidence>
<dbReference type="InterPro" id="IPR000713">
    <property type="entry name" value="Mur_ligase_N"/>
</dbReference>
<dbReference type="EC" id="6.3.2.10" evidence="10 11"/>
<dbReference type="Pfam" id="PF08245">
    <property type="entry name" value="Mur_ligase_M"/>
    <property type="match status" value="1"/>
</dbReference>
<evidence type="ECO:0000259" key="14">
    <source>
        <dbReference type="Pfam" id="PF08245"/>
    </source>
</evidence>
<dbReference type="SUPFAM" id="SSF53623">
    <property type="entry name" value="MurD-like peptide ligases, catalytic domain"/>
    <property type="match status" value="1"/>
</dbReference>
<evidence type="ECO:0000313" key="16">
    <source>
        <dbReference type="Proteomes" id="UP000593892"/>
    </source>
</evidence>
<dbReference type="InterPro" id="IPR005863">
    <property type="entry name" value="UDP-N-AcMur_synth"/>
</dbReference>
<reference evidence="15 16" key="1">
    <citation type="submission" date="2020-10" db="EMBL/GenBank/DDBJ databases">
        <title>Complete genome sequence of Paludibaculum fermentans P105T, a facultatively anaerobic acidobacterium capable of dissimilatory Fe(III) reduction.</title>
        <authorList>
            <person name="Dedysh S.N."/>
            <person name="Beletsky A.V."/>
            <person name="Kulichevskaya I.S."/>
            <person name="Mardanov A.V."/>
            <person name="Ravin N.V."/>
        </authorList>
    </citation>
    <scope>NUCLEOTIDE SEQUENCE [LARGE SCALE GENOMIC DNA]</scope>
    <source>
        <strain evidence="15 16">P105</strain>
    </source>
</reference>
<dbReference type="PANTHER" id="PTHR43024:SF1">
    <property type="entry name" value="UDP-N-ACETYLMURAMOYL-TRIPEPTIDE--D-ALANYL-D-ALANINE LIGASE"/>
    <property type="match status" value="1"/>
</dbReference>
<feature type="domain" description="Mur ligase central" evidence="14">
    <location>
        <begin position="91"/>
        <end position="279"/>
    </location>
</feature>
<dbReference type="Gene3D" id="3.40.1390.10">
    <property type="entry name" value="MurE/MurF, N-terminal domain"/>
    <property type="match status" value="1"/>
</dbReference>
<keyword evidence="6 10" id="KW-0133">Cell shape</keyword>
<comment type="catalytic activity">
    <reaction evidence="10 11">
        <text>D-alanyl-D-alanine + UDP-N-acetyl-alpha-D-muramoyl-L-alanyl-gamma-D-glutamyl-meso-2,6-diaminopimelate + ATP = UDP-N-acetyl-alpha-D-muramoyl-L-alanyl-gamma-D-glutamyl-meso-2,6-diaminopimeloyl-D-alanyl-D-alanine + ADP + phosphate + H(+)</text>
        <dbReference type="Rhea" id="RHEA:28374"/>
        <dbReference type="ChEBI" id="CHEBI:15378"/>
        <dbReference type="ChEBI" id="CHEBI:30616"/>
        <dbReference type="ChEBI" id="CHEBI:43474"/>
        <dbReference type="ChEBI" id="CHEBI:57822"/>
        <dbReference type="ChEBI" id="CHEBI:61386"/>
        <dbReference type="ChEBI" id="CHEBI:83905"/>
        <dbReference type="ChEBI" id="CHEBI:456216"/>
        <dbReference type="EC" id="6.3.2.10"/>
    </reaction>
</comment>
<keyword evidence="8 10" id="KW-0131">Cell cycle</keyword>
<organism evidence="15 16">
    <name type="scientific">Paludibaculum fermentans</name>
    <dbReference type="NCBI Taxonomy" id="1473598"/>
    <lineage>
        <taxon>Bacteria</taxon>
        <taxon>Pseudomonadati</taxon>
        <taxon>Acidobacteriota</taxon>
        <taxon>Terriglobia</taxon>
        <taxon>Bryobacterales</taxon>
        <taxon>Bryobacteraceae</taxon>
        <taxon>Paludibaculum</taxon>
    </lineage>
</organism>
<dbReference type="GO" id="GO:0071555">
    <property type="term" value="P:cell wall organization"/>
    <property type="evidence" value="ECO:0007669"/>
    <property type="project" value="UniProtKB-KW"/>
</dbReference>
<dbReference type="HAMAP" id="MF_02019">
    <property type="entry name" value="MurF"/>
    <property type="match status" value="1"/>
</dbReference>
<keyword evidence="1 10" id="KW-0963">Cytoplasm</keyword>
<protein>
    <recommendedName>
        <fullName evidence="10 11">UDP-N-acetylmuramoyl-tripeptide--D-alanyl-D-alanine ligase</fullName>
        <ecNumber evidence="10 11">6.3.2.10</ecNumber>
    </recommendedName>
    <alternativeName>
        <fullName evidence="10">D-alanyl-D-alanine-adding enzyme</fullName>
    </alternativeName>
</protein>
<comment type="similarity">
    <text evidence="10">Belongs to the MurCDEF family. MurF subfamily.</text>
</comment>
<evidence type="ECO:0000256" key="7">
    <source>
        <dbReference type="ARBA" id="ARBA00022984"/>
    </source>
</evidence>
<evidence type="ECO:0000256" key="1">
    <source>
        <dbReference type="ARBA" id="ARBA00022490"/>
    </source>
</evidence>
<dbReference type="GO" id="GO:0009252">
    <property type="term" value="P:peptidoglycan biosynthetic process"/>
    <property type="evidence" value="ECO:0007669"/>
    <property type="project" value="UniProtKB-UniRule"/>
</dbReference>
<dbReference type="Gene3D" id="3.40.1190.10">
    <property type="entry name" value="Mur-like, catalytic domain"/>
    <property type="match status" value="1"/>
</dbReference>
<dbReference type="GO" id="GO:0005737">
    <property type="term" value="C:cytoplasm"/>
    <property type="evidence" value="ECO:0007669"/>
    <property type="project" value="UniProtKB-SubCell"/>
</dbReference>
<evidence type="ECO:0000256" key="6">
    <source>
        <dbReference type="ARBA" id="ARBA00022960"/>
    </source>
</evidence>
<dbReference type="GO" id="GO:0008360">
    <property type="term" value="P:regulation of cell shape"/>
    <property type="evidence" value="ECO:0007669"/>
    <property type="project" value="UniProtKB-KW"/>
</dbReference>
<dbReference type="SUPFAM" id="SSF53244">
    <property type="entry name" value="MurD-like peptide ligases, peptide-binding domain"/>
    <property type="match status" value="1"/>
</dbReference>
<evidence type="ECO:0000256" key="9">
    <source>
        <dbReference type="ARBA" id="ARBA00023316"/>
    </source>
</evidence>
<dbReference type="GO" id="GO:0005524">
    <property type="term" value="F:ATP binding"/>
    <property type="evidence" value="ECO:0007669"/>
    <property type="project" value="UniProtKB-UniRule"/>
</dbReference>
<evidence type="ECO:0000259" key="12">
    <source>
        <dbReference type="Pfam" id="PF01225"/>
    </source>
</evidence>